<dbReference type="eggNOG" id="COG0669">
    <property type="taxonomic scope" value="Bacteria"/>
</dbReference>
<comment type="subcellular location">
    <subcellularLocation>
        <location evidence="9">Cytoplasm</location>
    </subcellularLocation>
</comment>
<evidence type="ECO:0000256" key="9">
    <source>
        <dbReference type="HAMAP-Rule" id="MF_00151"/>
    </source>
</evidence>
<dbReference type="NCBIfam" id="TIGR00125">
    <property type="entry name" value="cyt_tran_rel"/>
    <property type="match status" value="1"/>
</dbReference>
<feature type="binding site" evidence="9">
    <location>
        <position position="17"/>
    </location>
    <ligand>
        <name>ATP</name>
        <dbReference type="ChEBI" id="CHEBI:30616"/>
    </ligand>
</feature>
<sequence length="164" mass="16969">MTTAVCPGSFDPFTLGHLDVVRRARSVVDDVVVAVARNASKSALLDAETRLEIVRDALSEAGLDDVRAALVPGLLVDFCTEIGATVVVKGLRGGADLDAELPMSHMNRHLAGVETVFVTADPALAHVSSSLVKDVARFDGPIDDLVPAGVGSVVRAALQSSKGA</sequence>
<evidence type="ECO:0000313" key="11">
    <source>
        <dbReference type="EMBL" id="SDS36180.1"/>
    </source>
</evidence>
<protein>
    <recommendedName>
        <fullName evidence="9">Phosphopantetheine adenylyltransferase</fullName>
        <ecNumber evidence="9">2.7.7.3</ecNumber>
    </recommendedName>
    <alternativeName>
        <fullName evidence="9">Dephospho-CoA pyrophosphorylase</fullName>
    </alternativeName>
    <alternativeName>
        <fullName evidence="9">Pantetheine-phosphate adenylyltransferase</fullName>
        <shortName evidence="9">PPAT</shortName>
    </alternativeName>
</protein>
<accession>A0A1H1RKF2</accession>
<feature type="binding site" evidence="9">
    <location>
        <begin position="124"/>
        <end position="130"/>
    </location>
    <ligand>
        <name>ATP</name>
        <dbReference type="ChEBI" id="CHEBI:30616"/>
    </ligand>
</feature>
<evidence type="ECO:0000256" key="2">
    <source>
        <dbReference type="ARBA" id="ARBA00022679"/>
    </source>
</evidence>
<dbReference type="PRINTS" id="PR01020">
    <property type="entry name" value="LPSBIOSNTHSS"/>
</dbReference>
<feature type="binding site" evidence="9">
    <location>
        <position position="9"/>
    </location>
    <ligand>
        <name>substrate</name>
    </ligand>
</feature>
<feature type="domain" description="Cytidyltransferase-like" evidence="10">
    <location>
        <begin position="5"/>
        <end position="133"/>
    </location>
</feature>
<dbReference type="NCBIfam" id="TIGR01510">
    <property type="entry name" value="coaD_prev_kdtB"/>
    <property type="match status" value="1"/>
</dbReference>
<evidence type="ECO:0000256" key="8">
    <source>
        <dbReference type="ARBA" id="ARBA00029346"/>
    </source>
</evidence>
<dbReference type="PANTHER" id="PTHR21342:SF1">
    <property type="entry name" value="PHOSPHOPANTETHEINE ADENYLYLTRANSFERASE"/>
    <property type="match status" value="1"/>
</dbReference>
<keyword evidence="2 9" id="KW-0808">Transferase</keyword>
<comment type="pathway">
    <text evidence="9">Cofactor biosynthesis; coenzyme A biosynthesis; CoA from (R)-pantothenate: step 4/5.</text>
</comment>
<dbReference type="HAMAP" id="MF_00151">
    <property type="entry name" value="PPAT_bact"/>
    <property type="match status" value="1"/>
</dbReference>
<keyword evidence="3 9" id="KW-0548">Nucleotidyltransferase</keyword>
<comment type="similarity">
    <text evidence="9">Belongs to the bacterial CoaD family.</text>
</comment>
<dbReference type="GO" id="GO:0015937">
    <property type="term" value="P:coenzyme A biosynthetic process"/>
    <property type="evidence" value="ECO:0007669"/>
    <property type="project" value="UniProtKB-UniRule"/>
</dbReference>
<evidence type="ECO:0000313" key="12">
    <source>
        <dbReference type="Proteomes" id="UP000185663"/>
    </source>
</evidence>
<dbReference type="Proteomes" id="UP000185663">
    <property type="component" value="Chromosome I"/>
</dbReference>
<keyword evidence="5 9" id="KW-0067">ATP-binding</keyword>
<feature type="binding site" evidence="9">
    <location>
        <position position="100"/>
    </location>
    <ligand>
        <name>ATP</name>
        <dbReference type="ChEBI" id="CHEBI:30616"/>
    </ligand>
</feature>
<reference evidence="11 12" key="1">
    <citation type="submission" date="2016-10" db="EMBL/GenBank/DDBJ databases">
        <authorList>
            <person name="de Groot N.N."/>
        </authorList>
    </citation>
    <scope>NUCLEOTIDE SEQUENCE [LARGE SCALE GENOMIC DNA]</scope>
    <source>
        <strain evidence="11 12">DSM 22126</strain>
    </source>
</reference>
<dbReference type="UniPathway" id="UPA00241">
    <property type="reaction ID" value="UER00355"/>
</dbReference>
<feature type="binding site" evidence="9">
    <location>
        <position position="41"/>
    </location>
    <ligand>
        <name>substrate</name>
    </ligand>
</feature>
<comment type="cofactor">
    <cofactor evidence="9">
        <name>Mg(2+)</name>
        <dbReference type="ChEBI" id="CHEBI:18420"/>
    </cofactor>
</comment>
<keyword evidence="7 9" id="KW-0173">Coenzyme A biosynthesis</keyword>
<evidence type="ECO:0000256" key="5">
    <source>
        <dbReference type="ARBA" id="ARBA00022840"/>
    </source>
</evidence>
<evidence type="ECO:0000256" key="6">
    <source>
        <dbReference type="ARBA" id="ARBA00022842"/>
    </source>
</evidence>
<dbReference type="Gene3D" id="3.40.50.620">
    <property type="entry name" value="HUPs"/>
    <property type="match status" value="1"/>
</dbReference>
<comment type="subunit">
    <text evidence="9">Homohexamer.</text>
</comment>
<dbReference type="PANTHER" id="PTHR21342">
    <property type="entry name" value="PHOSPHOPANTETHEINE ADENYLYLTRANSFERASE"/>
    <property type="match status" value="1"/>
</dbReference>
<dbReference type="GO" id="GO:0005524">
    <property type="term" value="F:ATP binding"/>
    <property type="evidence" value="ECO:0007669"/>
    <property type="project" value="UniProtKB-KW"/>
</dbReference>
<evidence type="ECO:0000256" key="3">
    <source>
        <dbReference type="ARBA" id="ARBA00022695"/>
    </source>
</evidence>
<dbReference type="OrthoDB" id="9806661at2"/>
<keyword evidence="6 9" id="KW-0460">Magnesium</keyword>
<comment type="catalytic activity">
    <reaction evidence="8 9">
        <text>(R)-4'-phosphopantetheine + ATP + H(+) = 3'-dephospho-CoA + diphosphate</text>
        <dbReference type="Rhea" id="RHEA:19801"/>
        <dbReference type="ChEBI" id="CHEBI:15378"/>
        <dbReference type="ChEBI" id="CHEBI:30616"/>
        <dbReference type="ChEBI" id="CHEBI:33019"/>
        <dbReference type="ChEBI" id="CHEBI:57328"/>
        <dbReference type="ChEBI" id="CHEBI:61723"/>
        <dbReference type="EC" id="2.7.7.3"/>
    </reaction>
</comment>
<organism evidence="11 12">
    <name type="scientific">Paraoerskovia marina</name>
    <dbReference type="NCBI Taxonomy" id="545619"/>
    <lineage>
        <taxon>Bacteria</taxon>
        <taxon>Bacillati</taxon>
        <taxon>Actinomycetota</taxon>
        <taxon>Actinomycetes</taxon>
        <taxon>Micrococcales</taxon>
        <taxon>Cellulomonadaceae</taxon>
        <taxon>Paraoerskovia</taxon>
    </lineage>
</organism>
<name>A0A1H1RKF2_9CELL</name>
<feature type="binding site" evidence="9">
    <location>
        <position position="89"/>
    </location>
    <ligand>
        <name>substrate</name>
    </ligand>
</feature>
<dbReference type="SUPFAM" id="SSF52374">
    <property type="entry name" value="Nucleotidylyl transferase"/>
    <property type="match status" value="1"/>
</dbReference>
<dbReference type="GO" id="GO:0004595">
    <property type="term" value="F:pantetheine-phosphate adenylyltransferase activity"/>
    <property type="evidence" value="ECO:0007669"/>
    <property type="project" value="UniProtKB-UniRule"/>
</dbReference>
<dbReference type="InterPro" id="IPR001980">
    <property type="entry name" value="PPAT"/>
</dbReference>
<keyword evidence="4 9" id="KW-0547">Nucleotide-binding</keyword>
<comment type="function">
    <text evidence="9">Reversibly transfers an adenylyl group from ATP to 4'-phosphopantetheine, yielding dephospho-CoA (dPCoA) and pyrophosphate.</text>
</comment>
<evidence type="ECO:0000256" key="4">
    <source>
        <dbReference type="ARBA" id="ARBA00022741"/>
    </source>
</evidence>
<evidence type="ECO:0000259" key="10">
    <source>
        <dbReference type="Pfam" id="PF01467"/>
    </source>
</evidence>
<dbReference type="AlphaFoldDB" id="A0A1H1RKF2"/>
<dbReference type="InterPro" id="IPR004821">
    <property type="entry name" value="Cyt_trans-like"/>
</dbReference>
<feature type="binding site" evidence="9">
    <location>
        <begin position="90"/>
        <end position="92"/>
    </location>
    <ligand>
        <name>ATP</name>
        <dbReference type="ChEBI" id="CHEBI:30616"/>
    </ligand>
</feature>
<dbReference type="STRING" id="545619.SAMN04489860_1381"/>
<evidence type="ECO:0000256" key="7">
    <source>
        <dbReference type="ARBA" id="ARBA00022993"/>
    </source>
</evidence>
<dbReference type="Pfam" id="PF01467">
    <property type="entry name" value="CTP_transf_like"/>
    <property type="match status" value="1"/>
</dbReference>
<proteinExistence type="inferred from homology"/>
<keyword evidence="1 9" id="KW-0963">Cytoplasm</keyword>
<dbReference type="RefSeq" id="WP_083372050.1">
    <property type="nucleotide sequence ID" value="NZ_LT629776.1"/>
</dbReference>
<evidence type="ECO:0000256" key="1">
    <source>
        <dbReference type="ARBA" id="ARBA00022490"/>
    </source>
</evidence>
<dbReference type="EMBL" id="LT629776">
    <property type="protein sequence ID" value="SDS36180.1"/>
    <property type="molecule type" value="Genomic_DNA"/>
</dbReference>
<feature type="site" description="Transition state stabilizer" evidence="9">
    <location>
        <position position="17"/>
    </location>
</feature>
<feature type="binding site" evidence="9">
    <location>
        <begin position="9"/>
        <end position="10"/>
    </location>
    <ligand>
        <name>ATP</name>
        <dbReference type="ChEBI" id="CHEBI:30616"/>
    </ligand>
</feature>
<gene>
    <name evidence="9" type="primary">coaD</name>
    <name evidence="11" type="ORF">SAMN04489860_1381</name>
</gene>
<feature type="binding site" evidence="9">
    <location>
        <position position="75"/>
    </location>
    <ligand>
        <name>substrate</name>
    </ligand>
</feature>
<dbReference type="EC" id="2.7.7.3" evidence="9"/>
<dbReference type="GO" id="GO:0005737">
    <property type="term" value="C:cytoplasm"/>
    <property type="evidence" value="ECO:0007669"/>
    <property type="project" value="UniProtKB-SubCell"/>
</dbReference>
<dbReference type="InterPro" id="IPR014729">
    <property type="entry name" value="Rossmann-like_a/b/a_fold"/>
</dbReference>
<keyword evidence="12" id="KW-1185">Reference proteome</keyword>